<dbReference type="InterPro" id="IPR001387">
    <property type="entry name" value="Cro/C1-type_HTH"/>
</dbReference>
<dbReference type="Pfam" id="PF07883">
    <property type="entry name" value="Cupin_2"/>
    <property type="match status" value="1"/>
</dbReference>
<dbReference type="InterPro" id="IPR013096">
    <property type="entry name" value="Cupin_2"/>
</dbReference>
<dbReference type="InterPro" id="IPR050807">
    <property type="entry name" value="TransReg_Diox_bact_type"/>
</dbReference>
<dbReference type="PANTHER" id="PTHR46797">
    <property type="entry name" value="HTH-TYPE TRANSCRIPTIONAL REGULATOR"/>
    <property type="match status" value="1"/>
</dbReference>
<dbReference type="CDD" id="cd02209">
    <property type="entry name" value="cupin_XRE_C"/>
    <property type="match status" value="1"/>
</dbReference>
<dbReference type="Gene3D" id="1.10.260.40">
    <property type="entry name" value="lambda repressor-like DNA-binding domains"/>
    <property type="match status" value="1"/>
</dbReference>
<evidence type="ECO:0000256" key="1">
    <source>
        <dbReference type="ARBA" id="ARBA00023125"/>
    </source>
</evidence>
<reference evidence="3" key="1">
    <citation type="submission" date="2021-12" db="EMBL/GenBank/DDBJ databases">
        <authorList>
            <person name="Veyrier F.J."/>
        </authorList>
    </citation>
    <scope>NUCLEOTIDE SEQUENCE</scope>
    <source>
        <strain evidence="3">SAG 1488-6</strain>
    </source>
</reference>
<dbReference type="Pfam" id="PF01381">
    <property type="entry name" value="HTH_3"/>
    <property type="match status" value="1"/>
</dbReference>
<dbReference type="CDD" id="cd00093">
    <property type="entry name" value="HTH_XRE"/>
    <property type="match status" value="1"/>
</dbReference>
<evidence type="ECO:0000259" key="2">
    <source>
        <dbReference type="PROSITE" id="PS50943"/>
    </source>
</evidence>
<dbReference type="SUPFAM" id="SSF47413">
    <property type="entry name" value="lambda repressor-like DNA-binding domains"/>
    <property type="match status" value="1"/>
</dbReference>
<dbReference type="RefSeq" id="WP_019957515.1">
    <property type="nucleotide sequence ID" value="NZ_CP091512.1"/>
</dbReference>
<dbReference type="EMBL" id="CP091512">
    <property type="protein sequence ID" value="UOO93185.1"/>
    <property type="molecule type" value="Genomic_DNA"/>
</dbReference>
<keyword evidence="1" id="KW-0238">DNA-binding</keyword>
<sequence length="189" mass="21370">MGVAENQFLGFRIRSLRKSKKITLANLAQMCDLSIGYISQLERGLAQPSINALINIAQQLGVTVQWFFASSAQIVNAADKGYVVRADCRTRVEYENGIVDEFMAFAENRQLEMLVSHFPPNTFSDKQYAHEGEEAGLVMQGEFEIWVGERHFQLKEGDSFSFLSTQPHRYGNTGKELAKILWVITPPTY</sequence>
<dbReference type="Proteomes" id="UP000832034">
    <property type="component" value="Chromosome"/>
</dbReference>
<dbReference type="Gene3D" id="2.60.120.10">
    <property type="entry name" value="Jelly Rolls"/>
    <property type="match status" value="1"/>
</dbReference>
<proteinExistence type="predicted"/>
<dbReference type="SUPFAM" id="SSF51182">
    <property type="entry name" value="RmlC-like cupins"/>
    <property type="match status" value="1"/>
</dbReference>
<dbReference type="InterPro" id="IPR011051">
    <property type="entry name" value="RmlC_Cupin_sf"/>
</dbReference>
<organism evidence="3 4">
    <name type="scientific">Vitreoscilla stercoraria</name>
    <dbReference type="NCBI Taxonomy" id="61"/>
    <lineage>
        <taxon>Bacteria</taxon>
        <taxon>Pseudomonadati</taxon>
        <taxon>Pseudomonadota</taxon>
        <taxon>Betaproteobacteria</taxon>
        <taxon>Neisseriales</taxon>
        <taxon>Neisseriaceae</taxon>
        <taxon>Vitreoscilla</taxon>
    </lineage>
</organism>
<name>A0ABY4ECP0_VITST</name>
<reference evidence="3" key="2">
    <citation type="journal article" date="2022" name="Res Sq">
        <title>Evolution of multicellular longitudinally dividing oral cavity symbionts (Neisseriaceae).</title>
        <authorList>
            <person name="Nyongesa S."/>
            <person name="Weber P."/>
            <person name="Bernet E."/>
            <person name="Pullido F."/>
            <person name="Nieckarz M."/>
            <person name="Delaby M."/>
            <person name="Nieves C."/>
            <person name="Viehboeck T."/>
            <person name="Krause N."/>
            <person name="Rivera-Millot A."/>
            <person name="Nakamura A."/>
            <person name="Vischer N."/>
            <person name="VanNieuwenhze M."/>
            <person name="Brun Y."/>
            <person name="Cava F."/>
            <person name="Bulgheresi S."/>
            <person name="Veyrier F."/>
        </authorList>
    </citation>
    <scope>NUCLEOTIDE SEQUENCE</scope>
    <source>
        <strain evidence="3">SAG 1488-6</strain>
    </source>
</reference>
<accession>A0ABY4ECP0</accession>
<dbReference type="PROSITE" id="PS50943">
    <property type="entry name" value="HTH_CROC1"/>
    <property type="match status" value="1"/>
</dbReference>
<dbReference type="InterPro" id="IPR014710">
    <property type="entry name" value="RmlC-like_jellyroll"/>
</dbReference>
<evidence type="ECO:0000313" key="3">
    <source>
        <dbReference type="EMBL" id="UOO93185.1"/>
    </source>
</evidence>
<dbReference type="PANTHER" id="PTHR46797:SF2">
    <property type="entry name" value="TRANSCRIPTIONAL REGULATOR"/>
    <property type="match status" value="1"/>
</dbReference>
<evidence type="ECO:0000313" key="4">
    <source>
        <dbReference type="Proteomes" id="UP000832034"/>
    </source>
</evidence>
<keyword evidence="4" id="KW-1185">Reference proteome</keyword>
<dbReference type="InterPro" id="IPR010982">
    <property type="entry name" value="Lambda_DNA-bd_dom_sf"/>
</dbReference>
<protein>
    <submittedName>
        <fullName evidence="3">Cupin domain-containing protein</fullName>
    </submittedName>
</protein>
<gene>
    <name evidence="3" type="ORF">LVJ81_03895</name>
</gene>
<dbReference type="SMART" id="SM00530">
    <property type="entry name" value="HTH_XRE"/>
    <property type="match status" value="1"/>
</dbReference>
<feature type="domain" description="HTH cro/C1-type" evidence="2">
    <location>
        <begin position="13"/>
        <end position="67"/>
    </location>
</feature>